<comment type="caution">
    <text evidence="1">The sequence shown here is derived from an EMBL/GenBank/DDBJ whole genome shotgun (WGS) entry which is preliminary data.</text>
</comment>
<gene>
    <name evidence="1" type="ORF">HMPREF1871_00653</name>
</gene>
<organism evidence="1 2">
    <name type="scientific">Gemelliphila asaccharolytica</name>
    <dbReference type="NCBI Taxonomy" id="502393"/>
    <lineage>
        <taxon>Bacteria</taxon>
        <taxon>Bacillati</taxon>
        <taxon>Bacillota</taxon>
        <taxon>Bacilli</taxon>
        <taxon>Bacillales</taxon>
        <taxon>Gemellaceae</taxon>
        <taxon>Gemelliphila</taxon>
    </lineage>
</organism>
<proteinExistence type="predicted"/>
<protein>
    <submittedName>
        <fullName evidence="1">Uncharacterized protein</fullName>
    </submittedName>
</protein>
<evidence type="ECO:0000313" key="1">
    <source>
        <dbReference type="EMBL" id="KXB57987.1"/>
    </source>
</evidence>
<accession>A0ABR5TPD5</accession>
<reference evidence="1 2" key="1">
    <citation type="submission" date="2016-01" db="EMBL/GenBank/DDBJ databases">
        <authorList>
            <person name="Mitreva M."/>
            <person name="Pepin K.H."/>
            <person name="Mihindukulasuriya K.A."/>
            <person name="Fulton R."/>
            <person name="Fronick C."/>
            <person name="O'Laughlin M."/>
            <person name="Miner T."/>
            <person name="Herter B."/>
            <person name="Rosa B.A."/>
            <person name="Cordes M."/>
            <person name="Tomlinson C."/>
            <person name="Wollam A."/>
            <person name="Palsikar V.B."/>
            <person name="Mardis E.R."/>
            <person name="Wilson R.K."/>
        </authorList>
    </citation>
    <scope>NUCLEOTIDE SEQUENCE [LARGE SCALE GENOMIC DNA]</scope>
    <source>
        <strain evidence="1 2">KA00071</strain>
    </source>
</reference>
<sequence>MDILKGLLLVMLIILFNFLKNKRVKKRNEINKQPVSYKKDSYSNKINKNVDQYQLDQSIKNNKKRKQTKILKDRENEILGENFLTEKKLLQGIIFSEILCKPKSNRK</sequence>
<evidence type="ECO:0000313" key="2">
    <source>
        <dbReference type="Proteomes" id="UP000070467"/>
    </source>
</evidence>
<dbReference type="Proteomes" id="UP000070467">
    <property type="component" value="Unassembled WGS sequence"/>
</dbReference>
<keyword evidence="2" id="KW-1185">Reference proteome</keyword>
<name>A0ABR5TPD5_9BACL</name>
<dbReference type="EMBL" id="LSDB01000023">
    <property type="protein sequence ID" value="KXB57987.1"/>
    <property type="molecule type" value="Genomic_DNA"/>
</dbReference>
<dbReference type="RefSeq" id="WP_066129990.1">
    <property type="nucleotide sequence ID" value="NZ_KQ959874.1"/>
</dbReference>